<evidence type="ECO:0000256" key="18">
    <source>
        <dbReference type="SAM" id="SignalP"/>
    </source>
</evidence>
<keyword evidence="12" id="KW-0843">Virulence</keyword>
<evidence type="ECO:0000256" key="12">
    <source>
        <dbReference type="ARBA" id="ARBA00023026"/>
    </source>
</evidence>
<dbReference type="SUPFAM" id="SSF54897">
    <property type="entry name" value="Protease propeptides/inhibitors"/>
    <property type="match status" value="1"/>
</dbReference>
<dbReference type="SUPFAM" id="SSF53187">
    <property type="entry name" value="Zn-dependent exopeptidases"/>
    <property type="match status" value="1"/>
</dbReference>
<evidence type="ECO:0000256" key="8">
    <source>
        <dbReference type="ARBA" id="ARBA00022723"/>
    </source>
</evidence>
<evidence type="ECO:0000256" key="14">
    <source>
        <dbReference type="ARBA" id="ARBA00023145"/>
    </source>
</evidence>
<comment type="caution">
    <text evidence="20">The sequence shown here is derived from an EMBL/GenBank/DDBJ whole genome shotgun (WGS) entry which is preliminary data.</text>
</comment>
<evidence type="ECO:0000256" key="17">
    <source>
        <dbReference type="PROSITE-ProRule" id="PRU01379"/>
    </source>
</evidence>
<dbReference type="PANTHER" id="PTHR11705">
    <property type="entry name" value="PROTEASE FAMILY M14 CARBOXYPEPTIDASE A,B"/>
    <property type="match status" value="1"/>
</dbReference>
<dbReference type="AlphaFoldDB" id="A0AAD4H507"/>
<evidence type="ECO:0000259" key="19">
    <source>
        <dbReference type="PROSITE" id="PS52035"/>
    </source>
</evidence>
<feature type="active site" description="Proton donor/acceptor" evidence="17">
    <location>
        <position position="518"/>
    </location>
</feature>
<comment type="function">
    <text evidence="2">Extracellular metalloprotease that contributes to pathogenicity.</text>
</comment>
<keyword evidence="6 20" id="KW-0121">Carboxypeptidase</keyword>
<keyword evidence="7" id="KW-0645">Protease</keyword>
<keyword evidence="21" id="KW-1185">Reference proteome</keyword>
<keyword evidence="10" id="KW-0378">Hydrolase</keyword>
<dbReference type="Gene3D" id="3.30.70.340">
    <property type="entry name" value="Metallocarboxypeptidase-like"/>
    <property type="match status" value="1"/>
</dbReference>
<dbReference type="Proteomes" id="UP001194580">
    <property type="component" value="Unassembled WGS sequence"/>
</dbReference>
<dbReference type="GO" id="GO:0004181">
    <property type="term" value="F:metallocarboxypeptidase activity"/>
    <property type="evidence" value="ECO:0007669"/>
    <property type="project" value="InterPro"/>
</dbReference>
<evidence type="ECO:0000256" key="2">
    <source>
        <dbReference type="ARBA" id="ARBA00003091"/>
    </source>
</evidence>
<dbReference type="EMBL" id="JAAAIL010000906">
    <property type="protein sequence ID" value="KAG0272546.1"/>
    <property type="molecule type" value="Genomic_DNA"/>
</dbReference>
<dbReference type="InterPro" id="IPR057246">
    <property type="entry name" value="CARBOXYPEPT_ZN_1"/>
</dbReference>
<evidence type="ECO:0000313" key="20">
    <source>
        <dbReference type="EMBL" id="KAG0272546.1"/>
    </source>
</evidence>
<dbReference type="InterPro" id="IPR003146">
    <property type="entry name" value="M14A_act_pep"/>
</dbReference>
<dbReference type="PROSITE" id="PS00132">
    <property type="entry name" value="CARBOXYPEPT_ZN_1"/>
    <property type="match status" value="1"/>
</dbReference>
<evidence type="ECO:0000256" key="11">
    <source>
        <dbReference type="ARBA" id="ARBA00022833"/>
    </source>
</evidence>
<organism evidence="20 21">
    <name type="scientific">Linnemannia exigua</name>
    <dbReference type="NCBI Taxonomy" id="604196"/>
    <lineage>
        <taxon>Eukaryota</taxon>
        <taxon>Fungi</taxon>
        <taxon>Fungi incertae sedis</taxon>
        <taxon>Mucoromycota</taxon>
        <taxon>Mortierellomycotina</taxon>
        <taxon>Mortierellomycetes</taxon>
        <taxon>Mortierellales</taxon>
        <taxon>Mortierellaceae</taxon>
        <taxon>Linnemannia</taxon>
    </lineage>
</organism>
<feature type="signal peptide" evidence="18">
    <location>
        <begin position="1"/>
        <end position="20"/>
    </location>
</feature>
<feature type="domain" description="Peptidase M14" evidence="19">
    <location>
        <begin position="161"/>
        <end position="552"/>
    </location>
</feature>
<dbReference type="CDD" id="cd03860">
    <property type="entry name" value="M14_CP_A-B_like"/>
    <property type="match status" value="1"/>
</dbReference>
<evidence type="ECO:0000256" key="9">
    <source>
        <dbReference type="ARBA" id="ARBA00022729"/>
    </source>
</evidence>
<sequence>MRRTWTTATVALSCAVLCIAYPQPFQQQQGQQHPFTPAHGHGHQVNHNEETVHTYARFDGEQVLRFDVSNIDQLKLLQATVEKENLDLWSNLRIGTVDLRLPAAKLSTPAIKAITSTIPSTIMIDDLQDLIPSQPPAFTRLQQQQQMNENWNFTDNSFWLQYHDFATLNNFTETMVQQYPDLVKRVSIGKTFEGREIFGMSIHGFKQKKDKKKKKKRKSRSWFFGNDEEDHEEVDYFDESFGGHNNDNDQEDIIDILGNNDDNDNESSTSVSEKNGDIVSSWWSWLFNTTPRRSIRKPSKPKKHPKAIVLHAAQHAREWIGPAVVSYIAKELILGYRKNKKITRLLDQFEFIVVPVLNADGYVYTWEHNRMWRKNRQPTSIPFCPGIDPNRNWGHMYGGDGSSSNPCNEGYHGPEAFAALESKMMADFILDRKNVVAYIDFHAYSQLWMSPYGGDCSQIPKDDEDLMEAGMGAAKALHNVHGKKFSVGSICNVIYQASGGSIDWTYAVGKVKYSYGVELRDTGRYGFMLPEAEILPSSEETMAGVMYLANFIRLREKQWGYFA</sequence>
<name>A0AAD4H507_9FUNG</name>
<evidence type="ECO:0000256" key="3">
    <source>
        <dbReference type="ARBA" id="ARBA00004613"/>
    </source>
</evidence>
<evidence type="ECO:0000256" key="7">
    <source>
        <dbReference type="ARBA" id="ARBA00022670"/>
    </source>
</evidence>
<reference evidence="20" key="1">
    <citation type="journal article" date="2020" name="Fungal Divers.">
        <title>Resolving the Mortierellaceae phylogeny through synthesis of multi-gene phylogenetics and phylogenomics.</title>
        <authorList>
            <person name="Vandepol N."/>
            <person name="Liber J."/>
            <person name="Desiro A."/>
            <person name="Na H."/>
            <person name="Kennedy M."/>
            <person name="Barry K."/>
            <person name="Grigoriev I.V."/>
            <person name="Miller A.N."/>
            <person name="O'Donnell K."/>
            <person name="Stajich J.E."/>
            <person name="Bonito G."/>
        </authorList>
    </citation>
    <scope>NUCLEOTIDE SEQUENCE</scope>
    <source>
        <strain evidence="20">NRRL 28262</strain>
    </source>
</reference>
<evidence type="ECO:0000256" key="15">
    <source>
        <dbReference type="ARBA" id="ARBA00023157"/>
    </source>
</evidence>
<evidence type="ECO:0000256" key="13">
    <source>
        <dbReference type="ARBA" id="ARBA00023049"/>
    </source>
</evidence>
<dbReference type="Pfam" id="PF00246">
    <property type="entry name" value="Peptidase_M14"/>
    <property type="match status" value="2"/>
</dbReference>
<dbReference type="InterPro" id="IPR036990">
    <property type="entry name" value="M14A-like_propep"/>
</dbReference>
<keyword evidence="8" id="KW-0479">Metal-binding</keyword>
<dbReference type="PROSITE" id="PS52035">
    <property type="entry name" value="PEPTIDASE_M14"/>
    <property type="match status" value="1"/>
</dbReference>
<evidence type="ECO:0000313" key="21">
    <source>
        <dbReference type="Proteomes" id="UP001194580"/>
    </source>
</evidence>
<evidence type="ECO:0000256" key="4">
    <source>
        <dbReference type="ARBA" id="ARBA00005988"/>
    </source>
</evidence>
<dbReference type="PANTHER" id="PTHR11705:SF143">
    <property type="entry name" value="SLL0236 PROTEIN"/>
    <property type="match status" value="1"/>
</dbReference>
<comment type="subcellular location">
    <subcellularLocation>
        <location evidence="3">Secreted</location>
    </subcellularLocation>
</comment>
<evidence type="ECO:0000256" key="5">
    <source>
        <dbReference type="ARBA" id="ARBA00022525"/>
    </source>
</evidence>
<feature type="chain" id="PRO_5042277231" description="Carboxypeptidase M14A" evidence="18">
    <location>
        <begin position="21"/>
        <end position="563"/>
    </location>
</feature>
<keyword evidence="9 18" id="KW-0732">Signal</keyword>
<dbReference type="PRINTS" id="PR00765">
    <property type="entry name" value="CRBOXYPTASEA"/>
</dbReference>
<dbReference type="Pfam" id="PF02244">
    <property type="entry name" value="Propep_M14"/>
    <property type="match status" value="1"/>
</dbReference>
<keyword evidence="11" id="KW-0862">Zinc</keyword>
<evidence type="ECO:0000256" key="10">
    <source>
        <dbReference type="ARBA" id="ARBA00022801"/>
    </source>
</evidence>
<proteinExistence type="inferred from homology"/>
<keyword evidence="15" id="KW-1015">Disulfide bond</keyword>
<keyword evidence="14" id="KW-0865">Zymogen</keyword>
<dbReference type="InterPro" id="IPR000834">
    <property type="entry name" value="Peptidase_M14"/>
</dbReference>
<accession>A0AAD4H507</accession>
<comment type="cofactor">
    <cofactor evidence="1">
        <name>Zn(2+)</name>
        <dbReference type="ChEBI" id="CHEBI:29105"/>
    </cofactor>
</comment>
<dbReference type="FunFam" id="3.40.630.10:FF:000040">
    <property type="entry name" value="zinc carboxypeptidase"/>
    <property type="match status" value="1"/>
</dbReference>
<evidence type="ECO:0000256" key="16">
    <source>
        <dbReference type="ARBA" id="ARBA00081330"/>
    </source>
</evidence>
<evidence type="ECO:0000256" key="1">
    <source>
        <dbReference type="ARBA" id="ARBA00001947"/>
    </source>
</evidence>
<keyword evidence="13" id="KW-0482">Metalloprotease</keyword>
<dbReference type="Gene3D" id="3.40.630.10">
    <property type="entry name" value="Zn peptidases"/>
    <property type="match status" value="1"/>
</dbReference>
<gene>
    <name evidence="20" type="primary">CPA4_2</name>
    <name evidence="20" type="ORF">BGZ95_011697</name>
</gene>
<keyword evidence="5" id="KW-0964">Secreted</keyword>
<evidence type="ECO:0000256" key="6">
    <source>
        <dbReference type="ARBA" id="ARBA00022645"/>
    </source>
</evidence>
<dbReference type="SMART" id="SM00631">
    <property type="entry name" value="Zn_pept"/>
    <property type="match status" value="1"/>
</dbReference>
<dbReference type="GO" id="GO:0008270">
    <property type="term" value="F:zinc ion binding"/>
    <property type="evidence" value="ECO:0007669"/>
    <property type="project" value="InterPro"/>
</dbReference>
<protein>
    <recommendedName>
        <fullName evidence="16">Carboxypeptidase M14A</fullName>
    </recommendedName>
</protein>
<dbReference type="GO" id="GO:0006508">
    <property type="term" value="P:proteolysis"/>
    <property type="evidence" value="ECO:0007669"/>
    <property type="project" value="UniProtKB-KW"/>
</dbReference>
<dbReference type="GO" id="GO:0005615">
    <property type="term" value="C:extracellular space"/>
    <property type="evidence" value="ECO:0007669"/>
    <property type="project" value="TreeGrafter"/>
</dbReference>
<comment type="similarity">
    <text evidence="4 17">Belongs to the peptidase M14 family.</text>
</comment>